<gene>
    <name evidence="2" type="ORF">Back11_04150</name>
</gene>
<dbReference type="InterPro" id="IPR036013">
    <property type="entry name" value="Band_7/SPFH_dom_sf"/>
</dbReference>
<dbReference type="RefSeq" id="WP_125653468.1">
    <property type="nucleotide sequence ID" value="NZ_AP019308.1"/>
</dbReference>
<accession>A0A3G9IJI4</accession>
<dbReference type="PANTHER" id="PTHR10264:SF83">
    <property type="entry name" value="BLL5629 PROTEIN"/>
    <property type="match status" value="1"/>
</dbReference>
<sequence>MFNKVIIQTDQRGLQFTKGSYKQYLKPGTYRFSPFSDSKVEVLDISKPFAVAGKDLQLFLQDEQLLEDLHIIDVADGELALRYEEGKFLGVLTAGKYAYWKVYKNYRFVHVNLRIPALSSDIDAAIVSKLSGFVHTFEVAEHQIGLLYYNHTLQRELTPGAYVFWKGPAAVAVKTLDMRQQQLDMTGQEIMTEDKVPLRLNFVCQYKIIDPLKTLQIRSFEDQLYILLQLILREYVGTLKLDDLLRMKQEIAGFVLSRLQEKQADYGVEFLSSGLKDIILPGDVKDILNMVLLAEKKAQANLITRREETASTRSLLNTAKLMDENQTLFRLKELEFLEKICEKIGTISLTGGGGLLEQLNALMKAKADQA</sequence>
<comment type="similarity">
    <text evidence="1">Belongs to the band 7/mec-2 family.</text>
</comment>
<dbReference type="InterPro" id="IPR001107">
    <property type="entry name" value="Band_7"/>
</dbReference>
<keyword evidence="3" id="KW-1185">Reference proteome</keyword>
<evidence type="ECO:0000313" key="2">
    <source>
        <dbReference type="EMBL" id="BBH19070.1"/>
    </source>
</evidence>
<dbReference type="PRINTS" id="PR00721">
    <property type="entry name" value="STOMATIN"/>
</dbReference>
<evidence type="ECO:0000313" key="3">
    <source>
        <dbReference type="Proteomes" id="UP000275368"/>
    </source>
</evidence>
<dbReference type="OrthoDB" id="5501731at2"/>
<dbReference type="Pfam" id="PF01145">
    <property type="entry name" value="Band_7"/>
    <property type="match status" value="1"/>
</dbReference>
<dbReference type="Gene3D" id="3.30.479.30">
    <property type="entry name" value="Band 7 domain"/>
    <property type="match status" value="1"/>
</dbReference>
<dbReference type="InterPro" id="IPR001972">
    <property type="entry name" value="Stomatin_HflK_fam"/>
</dbReference>
<dbReference type="SMART" id="SM00244">
    <property type="entry name" value="PHB"/>
    <property type="match status" value="1"/>
</dbReference>
<reference evidence="2 3" key="1">
    <citation type="submission" date="2018-11" db="EMBL/GenBank/DDBJ databases">
        <title>Complete genome sequence of Paenibacillus baekrokdamisoli strain KCTC 33723.</title>
        <authorList>
            <person name="Kang S.W."/>
            <person name="Lee K.C."/>
            <person name="Kim K.K."/>
            <person name="Kim J.S."/>
            <person name="Kim D.S."/>
            <person name="Ko S.H."/>
            <person name="Yang S.H."/>
            <person name="Lee J.S."/>
        </authorList>
    </citation>
    <scope>NUCLEOTIDE SEQUENCE [LARGE SCALE GENOMIC DNA]</scope>
    <source>
        <strain evidence="2 3">KCTC 33723</strain>
    </source>
</reference>
<dbReference type="GO" id="GO:0005886">
    <property type="term" value="C:plasma membrane"/>
    <property type="evidence" value="ECO:0007669"/>
    <property type="project" value="InterPro"/>
</dbReference>
<organism evidence="2 3">
    <name type="scientific">Paenibacillus baekrokdamisoli</name>
    <dbReference type="NCBI Taxonomy" id="1712516"/>
    <lineage>
        <taxon>Bacteria</taxon>
        <taxon>Bacillati</taxon>
        <taxon>Bacillota</taxon>
        <taxon>Bacilli</taxon>
        <taxon>Bacillales</taxon>
        <taxon>Paenibacillaceae</taxon>
        <taxon>Paenibacillus</taxon>
    </lineage>
</organism>
<protein>
    <submittedName>
        <fullName evidence="2">Peptidase</fullName>
    </submittedName>
</protein>
<dbReference type="Proteomes" id="UP000275368">
    <property type="component" value="Chromosome"/>
</dbReference>
<name>A0A3G9IJI4_9BACL</name>
<dbReference type="KEGG" id="pbk:Back11_04150"/>
<dbReference type="PANTHER" id="PTHR10264">
    <property type="entry name" value="BAND 7 PROTEIN-RELATED"/>
    <property type="match status" value="1"/>
</dbReference>
<dbReference type="AlphaFoldDB" id="A0A3G9IJI4"/>
<dbReference type="InterPro" id="IPR043202">
    <property type="entry name" value="Band-7_stomatin-like"/>
</dbReference>
<dbReference type="CDD" id="cd13438">
    <property type="entry name" value="SPFH_eoslipins_u2"/>
    <property type="match status" value="1"/>
</dbReference>
<dbReference type="EMBL" id="AP019308">
    <property type="protein sequence ID" value="BBH19070.1"/>
    <property type="molecule type" value="Genomic_DNA"/>
</dbReference>
<proteinExistence type="inferred from homology"/>
<evidence type="ECO:0000256" key="1">
    <source>
        <dbReference type="ARBA" id="ARBA00008164"/>
    </source>
</evidence>
<dbReference type="SUPFAM" id="SSF117892">
    <property type="entry name" value="Band 7/SPFH domain"/>
    <property type="match status" value="1"/>
</dbReference>